<proteinExistence type="predicted"/>
<dbReference type="Pfam" id="PF21313">
    <property type="entry name" value="EthR_C"/>
    <property type="match status" value="1"/>
</dbReference>
<gene>
    <name evidence="4" type="ORF">MPRF_00970</name>
</gene>
<feature type="domain" description="HTH tetR-type" evidence="3">
    <location>
        <begin position="236"/>
        <end position="296"/>
    </location>
</feature>
<dbReference type="AlphaFoldDB" id="A0A7I7TVL0"/>
<dbReference type="PANTHER" id="PTHR30055:SF184">
    <property type="entry name" value="HTH-TYPE TRANSCRIPTIONAL REGULATOR ETHR"/>
    <property type="match status" value="1"/>
</dbReference>
<dbReference type="RefSeq" id="WP_163765107.1">
    <property type="nucleotide sequence ID" value="NZ_AP022598.1"/>
</dbReference>
<feature type="DNA-binding region" description="H-T-H motif" evidence="2">
    <location>
        <begin position="259"/>
        <end position="278"/>
    </location>
</feature>
<dbReference type="GO" id="GO:0000976">
    <property type="term" value="F:transcription cis-regulatory region binding"/>
    <property type="evidence" value="ECO:0007669"/>
    <property type="project" value="TreeGrafter"/>
</dbReference>
<dbReference type="Proteomes" id="UP000466554">
    <property type="component" value="Chromosome"/>
</dbReference>
<dbReference type="InterPro" id="IPR050109">
    <property type="entry name" value="HTH-type_TetR-like_transc_reg"/>
</dbReference>
<dbReference type="InterPro" id="IPR049397">
    <property type="entry name" value="EthR_C"/>
</dbReference>
<dbReference type="Gene3D" id="1.10.10.60">
    <property type="entry name" value="Homeodomain-like"/>
    <property type="match status" value="2"/>
</dbReference>
<dbReference type="Pfam" id="PF00440">
    <property type="entry name" value="TetR_N"/>
    <property type="match status" value="2"/>
</dbReference>
<dbReference type="EMBL" id="AP022598">
    <property type="protein sequence ID" value="BBY73198.1"/>
    <property type="molecule type" value="Genomic_DNA"/>
</dbReference>
<dbReference type="InterPro" id="IPR009057">
    <property type="entry name" value="Homeodomain-like_sf"/>
</dbReference>
<dbReference type="PANTHER" id="PTHR30055">
    <property type="entry name" value="HTH-TYPE TRANSCRIPTIONAL REGULATOR RUTR"/>
    <property type="match status" value="1"/>
</dbReference>
<evidence type="ECO:0000256" key="1">
    <source>
        <dbReference type="ARBA" id="ARBA00023125"/>
    </source>
</evidence>
<evidence type="ECO:0000313" key="4">
    <source>
        <dbReference type="EMBL" id="BBY73198.1"/>
    </source>
</evidence>
<sequence>MVAHSHHLYGRRSDGTLAAFCSATRELLVARSFRDITVAEIISCTPYARSSFYHYFDSKDDVLVSLAASVLAGMRRDPGEWALRLCADDMGTRSESWSEVFALWSRHDAILGAVIEEVHRSPAIAALWQKAVGKVVATVAVQVRSRCAADEVKSASAETIAAIVVCGIERILYVSSRGVEPRFPDVRATAEALDWLMSALLGRTTPLQASRWTASVSNDSADSFEIETQNSSFVTATSATAILEAMRILLLDCSVDKLSVARITRHAKVSRSTFYFYFESKEAAFVALYRDVADTAAMALHRLHAIDRSDATQLADALVRWLRIDEHSMAVMRSVLHEWPRAPELRLIYQTGMAAQVASLEALIVKDRAAGLAPAGPPAGELAAVLLWTMERAVAGALAAQPDMTDLETVVSCLVELFAAVVYGRS</sequence>
<dbReference type="Gene3D" id="1.10.357.10">
    <property type="entry name" value="Tetracycline Repressor, domain 2"/>
    <property type="match status" value="2"/>
</dbReference>
<dbReference type="GO" id="GO:0003700">
    <property type="term" value="F:DNA-binding transcription factor activity"/>
    <property type="evidence" value="ECO:0007669"/>
    <property type="project" value="TreeGrafter"/>
</dbReference>
<evidence type="ECO:0000256" key="2">
    <source>
        <dbReference type="PROSITE-ProRule" id="PRU00335"/>
    </source>
</evidence>
<feature type="DNA-binding region" description="H-T-H motif" evidence="2">
    <location>
        <begin position="37"/>
        <end position="56"/>
    </location>
</feature>
<dbReference type="InterPro" id="IPR001647">
    <property type="entry name" value="HTH_TetR"/>
</dbReference>
<accession>A0A7I7TVL0</accession>
<keyword evidence="1 2" id="KW-0238">DNA-binding</keyword>
<organism evidence="4 5">
    <name type="scientific">Mycolicibacterium parafortuitum</name>
    <name type="common">Mycobacterium parafortuitum</name>
    <dbReference type="NCBI Taxonomy" id="39692"/>
    <lineage>
        <taxon>Bacteria</taxon>
        <taxon>Bacillati</taxon>
        <taxon>Actinomycetota</taxon>
        <taxon>Actinomycetes</taxon>
        <taxon>Mycobacteriales</taxon>
        <taxon>Mycobacteriaceae</taxon>
        <taxon>Mycolicibacterium</taxon>
    </lineage>
</organism>
<dbReference type="SUPFAM" id="SSF48498">
    <property type="entry name" value="Tetracyclin repressor-like, C-terminal domain"/>
    <property type="match status" value="2"/>
</dbReference>
<dbReference type="InterPro" id="IPR036271">
    <property type="entry name" value="Tet_transcr_reg_TetR-rel_C_sf"/>
</dbReference>
<name>A0A7I7TVL0_MYCPF</name>
<dbReference type="PROSITE" id="PS50977">
    <property type="entry name" value="HTH_TETR_2"/>
    <property type="match status" value="2"/>
</dbReference>
<reference evidence="4 5" key="1">
    <citation type="journal article" date="2019" name="Emerg. Microbes Infect.">
        <title>Comprehensive subspecies identification of 175 nontuberculous mycobacteria species based on 7547 genomic profiles.</title>
        <authorList>
            <person name="Matsumoto Y."/>
            <person name="Kinjo T."/>
            <person name="Motooka D."/>
            <person name="Nabeya D."/>
            <person name="Jung N."/>
            <person name="Uechi K."/>
            <person name="Horii T."/>
            <person name="Iida T."/>
            <person name="Fujita J."/>
            <person name="Nakamura S."/>
        </authorList>
    </citation>
    <scope>NUCLEOTIDE SEQUENCE [LARGE SCALE GENOMIC DNA]</scope>
    <source>
        <strain evidence="4 5">JCM 6367</strain>
    </source>
</reference>
<evidence type="ECO:0000313" key="5">
    <source>
        <dbReference type="Proteomes" id="UP000466554"/>
    </source>
</evidence>
<protein>
    <recommendedName>
        <fullName evidence="3">HTH tetR-type domain-containing protein</fullName>
    </recommendedName>
</protein>
<dbReference type="SUPFAM" id="SSF46689">
    <property type="entry name" value="Homeodomain-like"/>
    <property type="match status" value="2"/>
</dbReference>
<evidence type="ECO:0000259" key="3">
    <source>
        <dbReference type="PROSITE" id="PS50977"/>
    </source>
</evidence>
<feature type="domain" description="HTH tetR-type" evidence="3">
    <location>
        <begin position="14"/>
        <end position="74"/>
    </location>
</feature>